<sequence>MLLGSKPLVKLTNNKNSNFMFAPGEKVVVKCSCQSYPYPTGIAISLLNKKLTRNDVDYHYQTVEISDSQSLVSENDTIWISCKVTSTYQPVIVEEEISFTNIRKDVVGNAGCDNTRSSSLQRALVMFTAISIMMI</sequence>
<dbReference type="AlphaFoldDB" id="A0A7J7ISA1"/>
<name>A0A7J7ISA1_BUGNE</name>
<proteinExistence type="predicted"/>
<reference evidence="1" key="1">
    <citation type="submission" date="2020-06" db="EMBL/GenBank/DDBJ databases">
        <title>Draft genome of Bugula neritina, a colonial animal packing powerful symbionts and potential medicines.</title>
        <authorList>
            <person name="Rayko M."/>
        </authorList>
    </citation>
    <scope>NUCLEOTIDE SEQUENCE [LARGE SCALE GENOMIC DNA]</scope>
    <source>
        <strain evidence="1">Kwan_BN1</strain>
    </source>
</reference>
<comment type="caution">
    <text evidence="1">The sequence shown here is derived from an EMBL/GenBank/DDBJ whole genome shotgun (WGS) entry which is preliminary data.</text>
</comment>
<gene>
    <name evidence="1" type="ORF">EB796_025244</name>
</gene>
<accession>A0A7J7ISA1</accession>
<dbReference type="Proteomes" id="UP000593567">
    <property type="component" value="Unassembled WGS sequence"/>
</dbReference>
<protein>
    <submittedName>
        <fullName evidence="1">Uncharacterized protein</fullName>
    </submittedName>
</protein>
<keyword evidence="2" id="KW-1185">Reference proteome</keyword>
<evidence type="ECO:0000313" key="2">
    <source>
        <dbReference type="Proteomes" id="UP000593567"/>
    </source>
</evidence>
<organism evidence="1 2">
    <name type="scientific">Bugula neritina</name>
    <name type="common">Brown bryozoan</name>
    <name type="synonym">Sertularia neritina</name>
    <dbReference type="NCBI Taxonomy" id="10212"/>
    <lineage>
        <taxon>Eukaryota</taxon>
        <taxon>Metazoa</taxon>
        <taxon>Spiralia</taxon>
        <taxon>Lophotrochozoa</taxon>
        <taxon>Bryozoa</taxon>
        <taxon>Gymnolaemata</taxon>
        <taxon>Cheilostomatida</taxon>
        <taxon>Flustrina</taxon>
        <taxon>Buguloidea</taxon>
        <taxon>Bugulidae</taxon>
        <taxon>Bugula</taxon>
    </lineage>
</organism>
<dbReference type="EMBL" id="VXIV02003538">
    <property type="protein sequence ID" value="KAF6016447.1"/>
    <property type="molecule type" value="Genomic_DNA"/>
</dbReference>
<evidence type="ECO:0000313" key="1">
    <source>
        <dbReference type="EMBL" id="KAF6016447.1"/>
    </source>
</evidence>